<dbReference type="PANTHER" id="PTHR43031:SF16">
    <property type="entry name" value="OXIDOREDUCTASE"/>
    <property type="match status" value="1"/>
</dbReference>
<dbReference type="Pfam" id="PF00581">
    <property type="entry name" value="Rhodanese"/>
    <property type="match status" value="1"/>
</dbReference>
<dbReference type="SUPFAM" id="SSF52821">
    <property type="entry name" value="Rhodanese/Cell cycle control phosphatase"/>
    <property type="match status" value="1"/>
</dbReference>
<dbReference type="SMART" id="SM00450">
    <property type="entry name" value="RHOD"/>
    <property type="match status" value="1"/>
</dbReference>
<name>A0A0P1I845_9RHOB</name>
<dbReference type="InterPro" id="IPR050229">
    <property type="entry name" value="GlpE_sulfurtransferase"/>
</dbReference>
<dbReference type="AlphaFoldDB" id="A0A0P1I845"/>
<dbReference type="InterPro" id="IPR036873">
    <property type="entry name" value="Rhodanese-like_dom_sf"/>
</dbReference>
<evidence type="ECO:0000313" key="2">
    <source>
        <dbReference type="EMBL" id="CUJ96304.1"/>
    </source>
</evidence>
<organism evidence="2 3">
    <name type="scientific">Shimia thalassica</name>
    <dbReference type="NCBI Taxonomy" id="1715693"/>
    <lineage>
        <taxon>Bacteria</taxon>
        <taxon>Pseudomonadati</taxon>
        <taxon>Pseudomonadota</taxon>
        <taxon>Alphaproteobacteria</taxon>
        <taxon>Rhodobacterales</taxon>
        <taxon>Roseobacteraceae</taxon>
    </lineage>
</organism>
<proteinExistence type="predicted"/>
<dbReference type="Gene3D" id="3.40.250.10">
    <property type="entry name" value="Rhodanese-like domain"/>
    <property type="match status" value="1"/>
</dbReference>
<evidence type="ECO:0000259" key="1">
    <source>
        <dbReference type="PROSITE" id="PS50206"/>
    </source>
</evidence>
<protein>
    <submittedName>
        <fullName evidence="2">Molybdopterin biosynthesis protein MoeB</fullName>
    </submittedName>
</protein>
<dbReference type="PROSITE" id="PS50206">
    <property type="entry name" value="RHODANESE_3"/>
    <property type="match status" value="1"/>
</dbReference>
<keyword evidence="3" id="KW-1185">Reference proteome</keyword>
<dbReference type="RefSeq" id="WP_058311047.1">
    <property type="nucleotide sequence ID" value="NZ_CYTW01000001.1"/>
</dbReference>
<dbReference type="GeneID" id="83881012"/>
<dbReference type="Proteomes" id="UP000051870">
    <property type="component" value="Unassembled WGS sequence"/>
</dbReference>
<reference evidence="3" key="1">
    <citation type="submission" date="2015-09" db="EMBL/GenBank/DDBJ databases">
        <authorList>
            <person name="Rodrigo-Torres Lidia"/>
            <person name="Arahal R.David."/>
        </authorList>
    </citation>
    <scope>NUCLEOTIDE SEQUENCE [LARGE SCALE GENOMIC DNA]</scope>
    <source>
        <strain evidence="3">CECT 7735</strain>
    </source>
</reference>
<gene>
    <name evidence="2" type="ORF">PH7735_01977</name>
</gene>
<dbReference type="PANTHER" id="PTHR43031">
    <property type="entry name" value="FAD-DEPENDENT OXIDOREDUCTASE"/>
    <property type="match status" value="1"/>
</dbReference>
<dbReference type="EMBL" id="CYTW01000001">
    <property type="protein sequence ID" value="CUJ96304.1"/>
    <property type="molecule type" value="Genomic_DNA"/>
</dbReference>
<sequence length="119" mass="12910">MFFFKKPAPTGLSIADAVQRAKNGDLVLVDVREHEEVAATGKAKGALHVPLMRMRDMADPRHHDYNSVLRNDACIAVYCASGGRSHSAVQMMRKLGYADVHNIGGFGHWVQAGGAIDAH</sequence>
<accession>A0A0P1I845</accession>
<evidence type="ECO:0000313" key="3">
    <source>
        <dbReference type="Proteomes" id="UP000051870"/>
    </source>
</evidence>
<dbReference type="InterPro" id="IPR001763">
    <property type="entry name" value="Rhodanese-like_dom"/>
</dbReference>
<dbReference type="STRING" id="1715693.PH7735_01977"/>
<feature type="domain" description="Rhodanese" evidence="1">
    <location>
        <begin position="22"/>
        <end position="118"/>
    </location>
</feature>